<reference evidence="2" key="1">
    <citation type="journal article" date="2015" name="Nature">
        <title>Complex archaea that bridge the gap between prokaryotes and eukaryotes.</title>
        <authorList>
            <person name="Spang A."/>
            <person name="Saw J.H."/>
            <person name="Jorgensen S.L."/>
            <person name="Zaremba-Niedzwiedzka K."/>
            <person name="Martijn J."/>
            <person name="Lind A.E."/>
            <person name="van Eijk R."/>
            <person name="Schleper C."/>
            <person name="Guy L."/>
            <person name="Ettema T.J."/>
        </authorList>
    </citation>
    <scope>NUCLEOTIDE SEQUENCE</scope>
</reference>
<feature type="domain" description="DUF6788" evidence="1">
    <location>
        <begin position="34"/>
        <end position="74"/>
    </location>
</feature>
<dbReference type="AlphaFoldDB" id="A0A0F8YEK4"/>
<dbReference type="Pfam" id="PF20586">
    <property type="entry name" value="DUF6788"/>
    <property type="match status" value="1"/>
</dbReference>
<comment type="caution">
    <text evidence="2">The sequence shown here is derived from an EMBL/GenBank/DDBJ whole genome shotgun (WGS) entry which is preliminary data.</text>
</comment>
<dbReference type="EMBL" id="LAZR01066945">
    <property type="protein sequence ID" value="KKK52584.1"/>
    <property type="molecule type" value="Genomic_DNA"/>
</dbReference>
<accession>A0A0F8YEK4</accession>
<gene>
    <name evidence="2" type="ORF">LCGC14_3103410</name>
</gene>
<dbReference type="InterPro" id="IPR046738">
    <property type="entry name" value="DUF6788"/>
</dbReference>
<evidence type="ECO:0000259" key="1">
    <source>
        <dbReference type="Pfam" id="PF20586"/>
    </source>
</evidence>
<name>A0A0F8YEK4_9ZZZZ</name>
<sequence>MVFITLEEAKENLVKLKGGDRIAFQLKNGRIRIGSTRIKDVRCGKKNCSKCPHQTYIYARYRIGKKVTERYIGKIN</sequence>
<proteinExistence type="predicted"/>
<protein>
    <recommendedName>
        <fullName evidence="1">DUF6788 domain-containing protein</fullName>
    </recommendedName>
</protein>
<evidence type="ECO:0000313" key="2">
    <source>
        <dbReference type="EMBL" id="KKK52584.1"/>
    </source>
</evidence>
<organism evidence="2">
    <name type="scientific">marine sediment metagenome</name>
    <dbReference type="NCBI Taxonomy" id="412755"/>
    <lineage>
        <taxon>unclassified sequences</taxon>
        <taxon>metagenomes</taxon>
        <taxon>ecological metagenomes</taxon>
    </lineage>
</organism>